<accession>A0A8S5NV11</accession>
<proteinExistence type="predicted"/>
<dbReference type="EMBL" id="BK015264">
    <property type="protein sequence ID" value="DAD98577.1"/>
    <property type="molecule type" value="Genomic_DNA"/>
</dbReference>
<organism evidence="1">
    <name type="scientific">Siphoviridae sp. ctTnV63</name>
    <dbReference type="NCBI Taxonomy" id="2825523"/>
    <lineage>
        <taxon>Viruses</taxon>
        <taxon>Duplodnaviria</taxon>
        <taxon>Heunggongvirae</taxon>
        <taxon>Uroviricota</taxon>
        <taxon>Caudoviricetes</taxon>
    </lineage>
</organism>
<protein>
    <submittedName>
        <fullName evidence="1">Uncharacterized protein</fullName>
    </submittedName>
</protein>
<sequence length="100" mass="11711">MKKLYNCNAKFDENNFDLVSYNTTVIHIEFDGDGEEWLCAINRASMTTAQHIRKYYDYLYKHNFQKIAKLVEAAYHLSIAEKTKCGILHYNITTGEVYFA</sequence>
<reference evidence="1" key="1">
    <citation type="journal article" date="2021" name="Proc. Natl. Acad. Sci. U.S.A.">
        <title>A Catalog of Tens of Thousands of Viruses from Human Metagenomes Reveals Hidden Associations with Chronic Diseases.</title>
        <authorList>
            <person name="Tisza M.J."/>
            <person name="Buck C.B."/>
        </authorList>
    </citation>
    <scope>NUCLEOTIDE SEQUENCE</scope>
    <source>
        <strain evidence="1">CtTnV63</strain>
    </source>
</reference>
<name>A0A8S5NV11_9CAUD</name>
<evidence type="ECO:0000313" key="1">
    <source>
        <dbReference type="EMBL" id="DAD98577.1"/>
    </source>
</evidence>